<evidence type="ECO:0000313" key="8">
    <source>
        <dbReference type="EMBL" id="MBB2200427.1"/>
    </source>
</evidence>
<feature type="transmembrane region" description="Helical" evidence="7">
    <location>
        <begin position="176"/>
        <end position="193"/>
    </location>
</feature>
<dbReference type="GO" id="GO:0005886">
    <property type="term" value="C:plasma membrane"/>
    <property type="evidence" value="ECO:0007669"/>
    <property type="project" value="UniProtKB-SubCell"/>
</dbReference>
<keyword evidence="5 7" id="KW-0472">Membrane</keyword>
<feature type="transmembrane region" description="Helical" evidence="7">
    <location>
        <begin position="493"/>
        <end position="512"/>
    </location>
</feature>
<evidence type="ECO:0000256" key="7">
    <source>
        <dbReference type="SAM" id="Phobius"/>
    </source>
</evidence>
<feature type="coiled-coil region" evidence="6">
    <location>
        <begin position="391"/>
        <end position="421"/>
    </location>
</feature>
<dbReference type="AlphaFoldDB" id="A0A7W4K4W9"/>
<feature type="transmembrane region" description="Helical" evidence="7">
    <location>
        <begin position="464"/>
        <end position="481"/>
    </location>
</feature>
<dbReference type="EMBL" id="JABEQM010000001">
    <property type="protein sequence ID" value="MBB2200427.1"/>
    <property type="molecule type" value="Genomic_DNA"/>
</dbReference>
<organism evidence="8 9">
    <name type="scientific">Gluconacetobacter tumulisoli</name>
    <dbReference type="NCBI Taxonomy" id="1286189"/>
    <lineage>
        <taxon>Bacteria</taxon>
        <taxon>Pseudomonadati</taxon>
        <taxon>Pseudomonadota</taxon>
        <taxon>Alphaproteobacteria</taxon>
        <taxon>Acetobacterales</taxon>
        <taxon>Acetobacteraceae</taxon>
        <taxon>Gluconacetobacter</taxon>
    </lineage>
</organism>
<dbReference type="InterPro" id="IPR006726">
    <property type="entry name" value="PHBA_efflux_AaeB/fusaric-R"/>
</dbReference>
<keyword evidence="6" id="KW-0175">Coiled coil</keyword>
<keyword evidence="9" id="KW-1185">Reference proteome</keyword>
<protein>
    <submittedName>
        <fullName evidence="8">FUSC family protein</fullName>
    </submittedName>
</protein>
<feature type="transmembrane region" description="Helical" evidence="7">
    <location>
        <begin position="567"/>
        <end position="591"/>
    </location>
</feature>
<gene>
    <name evidence="8" type="ORF">HLH28_02345</name>
</gene>
<reference evidence="8 9" key="1">
    <citation type="submission" date="2020-04" db="EMBL/GenBank/DDBJ databases">
        <title>Description of novel Gluconacetobacter.</title>
        <authorList>
            <person name="Sombolestani A."/>
        </authorList>
    </citation>
    <scope>NUCLEOTIDE SEQUENCE [LARGE SCALE GENOMIC DNA]</scope>
    <source>
        <strain evidence="8 9">LMG 27802</strain>
    </source>
</reference>
<dbReference type="Proteomes" id="UP000578030">
    <property type="component" value="Unassembled WGS sequence"/>
</dbReference>
<dbReference type="PANTHER" id="PTHR30509">
    <property type="entry name" value="P-HYDROXYBENZOIC ACID EFFLUX PUMP SUBUNIT-RELATED"/>
    <property type="match status" value="1"/>
</dbReference>
<dbReference type="Pfam" id="PF04632">
    <property type="entry name" value="FUSC"/>
    <property type="match status" value="1"/>
</dbReference>
<keyword evidence="4 7" id="KW-1133">Transmembrane helix</keyword>
<evidence type="ECO:0000313" key="9">
    <source>
        <dbReference type="Proteomes" id="UP000578030"/>
    </source>
</evidence>
<proteinExistence type="predicted"/>
<evidence type="ECO:0000256" key="1">
    <source>
        <dbReference type="ARBA" id="ARBA00004651"/>
    </source>
</evidence>
<comment type="caution">
    <text evidence="8">The sequence shown here is derived from an EMBL/GenBank/DDBJ whole genome shotgun (WGS) entry which is preliminary data.</text>
</comment>
<dbReference type="GO" id="GO:0022857">
    <property type="term" value="F:transmembrane transporter activity"/>
    <property type="evidence" value="ECO:0007669"/>
    <property type="project" value="InterPro"/>
</dbReference>
<name>A0A7W4K4W9_9PROT</name>
<comment type="subcellular location">
    <subcellularLocation>
        <location evidence="1">Cell membrane</location>
        <topology evidence="1">Multi-pass membrane protein</topology>
    </subcellularLocation>
</comment>
<evidence type="ECO:0000256" key="6">
    <source>
        <dbReference type="SAM" id="Coils"/>
    </source>
</evidence>
<feature type="transmembrane region" description="Helical" evidence="7">
    <location>
        <begin position="151"/>
        <end position="169"/>
    </location>
</feature>
<evidence type="ECO:0000256" key="2">
    <source>
        <dbReference type="ARBA" id="ARBA00022475"/>
    </source>
</evidence>
<dbReference type="PANTHER" id="PTHR30509:SF40">
    <property type="entry name" value="BLR3852 PROTEIN"/>
    <property type="match status" value="1"/>
</dbReference>
<feature type="transmembrane region" description="Helical" evidence="7">
    <location>
        <begin position="126"/>
        <end position="145"/>
    </location>
</feature>
<evidence type="ECO:0000256" key="4">
    <source>
        <dbReference type="ARBA" id="ARBA00022989"/>
    </source>
</evidence>
<evidence type="ECO:0000256" key="3">
    <source>
        <dbReference type="ARBA" id="ARBA00022692"/>
    </source>
</evidence>
<keyword evidence="3 7" id="KW-0812">Transmembrane</keyword>
<keyword evidence="2" id="KW-1003">Cell membrane</keyword>
<evidence type="ECO:0000256" key="5">
    <source>
        <dbReference type="ARBA" id="ARBA00023136"/>
    </source>
</evidence>
<accession>A0A7W4K4W9</accession>
<feature type="transmembrane region" description="Helical" evidence="7">
    <location>
        <begin position="199"/>
        <end position="224"/>
    </location>
</feature>
<sequence>MIDDRYAISPSLPSDAFCSITGYPPSCRKLRIVPVVQSSVSALLARLSLWRPHTIRPPGHDRLNRLKWLYAPKADALGFAVRTTIAALLALVVALWMELDSPQWAPMTVWIVAQGSRGESLSKARWRLVGTVVGAVSAVALIAAFPQAPWLFFPAIGIWIGLCCGLATLVRNFRSYALVLSGYTCAIIALDAIRSPDDVFMIAMARSTYIILGLVCESLIAGLFSHNLAQTARRNIREKLQTALSSASVAIADLLAGDEQAFVRSRALFGALLSINDQIEFSEIEMGPHGHEGDHARAALAAVSVLLSRGLGMTARMKALGAAPQAFVETSLLVRTFLLALAPRLQDDDGIPLVIEDLRSLRAVCRQQVVNALTEETNGQHPPGSPQIQALLDLRILHSALEELLAELQQAIEEFDASQHVVRGDHFHFRLQSHRDLKEAAHNGIRAAVAITSAGLIWEVTSWPSGLGFITMVAVTCGLFATRENPVVGTMNFLRGAVWAVGVSFVLVMLILPRPAEYEMLAACLALPMIAGGLATRNPATAGAAAAYTLFLPNLVGPSNQGRLNEIAYFNASFALLCSIGFAVLIFRTILPFSSADERWRMRNRNLHDLRHLASATPVPQVRDWIGRNTDRFSRLIRHAGPTPTPTIEAYLQGTLSAMTIGLNIIRLRTVLARDQLPLQARRPITLVLGRMAQFTGRYGRTANAARAATASLRRIEARETNIGARIEMTRAIAYLLVISYELDANAAFLDASRPYRIVAA</sequence>